<gene>
    <name evidence="3" type="ORF">SAMN04487995_2050</name>
</gene>
<name>A0A1H6T6I7_9BACT</name>
<evidence type="ECO:0000313" key="3">
    <source>
        <dbReference type="EMBL" id="SEI75699.1"/>
    </source>
</evidence>
<evidence type="ECO:0000313" key="4">
    <source>
        <dbReference type="Proteomes" id="UP000199532"/>
    </source>
</evidence>
<protein>
    <submittedName>
        <fullName evidence="3">PhnO protein</fullName>
    </submittedName>
</protein>
<dbReference type="InterPro" id="IPR016181">
    <property type="entry name" value="Acyl_CoA_acyltransferase"/>
</dbReference>
<proteinExistence type="predicted"/>
<dbReference type="Gene3D" id="3.40.630.30">
    <property type="match status" value="1"/>
</dbReference>
<dbReference type="CDD" id="cd04301">
    <property type="entry name" value="NAT_SF"/>
    <property type="match status" value="1"/>
</dbReference>
<dbReference type="Pfam" id="PF00583">
    <property type="entry name" value="Acetyltransf_1"/>
    <property type="match status" value="1"/>
</dbReference>
<evidence type="ECO:0000259" key="2">
    <source>
        <dbReference type="PROSITE" id="PS51186"/>
    </source>
</evidence>
<dbReference type="RefSeq" id="WP_229209559.1">
    <property type="nucleotide sequence ID" value="NZ_FNXY01000003.1"/>
</dbReference>
<dbReference type="SUPFAM" id="SSF55729">
    <property type="entry name" value="Acyl-CoA N-acyltransferases (Nat)"/>
    <property type="match status" value="1"/>
</dbReference>
<organism evidence="3 4">
    <name type="scientific">Dyadobacter koreensis</name>
    <dbReference type="NCBI Taxonomy" id="408657"/>
    <lineage>
        <taxon>Bacteria</taxon>
        <taxon>Pseudomonadati</taxon>
        <taxon>Bacteroidota</taxon>
        <taxon>Cytophagia</taxon>
        <taxon>Cytophagales</taxon>
        <taxon>Spirosomataceae</taxon>
        <taxon>Dyadobacter</taxon>
    </lineage>
</organism>
<evidence type="ECO:0000256" key="1">
    <source>
        <dbReference type="ARBA" id="ARBA00022679"/>
    </source>
</evidence>
<accession>A0A1H6T6I7</accession>
<keyword evidence="4" id="KW-1185">Reference proteome</keyword>
<dbReference type="InterPro" id="IPR000182">
    <property type="entry name" value="GNAT_dom"/>
</dbReference>
<dbReference type="InterPro" id="IPR050769">
    <property type="entry name" value="NAT_camello-type"/>
</dbReference>
<feature type="domain" description="N-acetyltransferase" evidence="2">
    <location>
        <begin position="6"/>
        <end position="146"/>
    </location>
</feature>
<dbReference type="PROSITE" id="PS51186">
    <property type="entry name" value="GNAT"/>
    <property type="match status" value="1"/>
</dbReference>
<dbReference type="STRING" id="408657.SAMN04487995_2050"/>
<dbReference type="PANTHER" id="PTHR13947:SF37">
    <property type="entry name" value="LD18367P"/>
    <property type="match status" value="1"/>
</dbReference>
<dbReference type="Proteomes" id="UP000199532">
    <property type="component" value="Unassembled WGS sequence"/>
</dbReference>
<dbReference type="PANTHER" id="PTHR13947">
    <property type="entry name" value="GNAT FAMILY N-ACETYLTRANSFERASE"/>
    <property type="match status" value="1"/>
</dbReference>
<dbReference type="AlphaFoldDB" id="A0A1H6T6I7"/>
<keyword evidence="1" id="KW-0808">Transferase</keyword>
<sequence length="146" mass="17102">MISSKLHIRTATDKDEEIIYNMICHLENKILSRESFNFVFRHNLAQPHICYLIAEFDQEPVGMGSCHVQPLLHHVCMVAEIQEMFVKEEYRSKEIGKALVEALVFFAKSKSALQIEVTSNNVRENAHRFYQKEGFKKSHVKLVRYF</sequence>
<dbReference type="GO" id="GO:0008080">
    <property type="term" value="F:N-acetyltransferase activity"/>
    <property type="evidence" value="ECO:0007669"/>
    <property type="project" value="InterPro"/>
</dbReference>
<reference evidence="3 4" key="1">
    <citation type="submission" date="2016-10" db="EMBL/GenBank/DDBJ databases">
        <authorList>
            <person name="de Groot N.N."/>
        </authorList>
    </citation>
    <scope>NUCLEOTIDE SEQUENCE [LARGE SCALE GENOMIC DNA]</scope>
    <source>
        <strain evidence="3 4">DSM 19938</strain>
    </source>
</reference>
<dbReference type="EMBL" id="FNXY01000003">
    <property type="protein sequence ID" value="SEI75699.1"/>
    <property type="molecule type" value="Genomic_DNA"/>
</dbReference>